<dbReference type="RefSeq" id="WP_013936043.1">
    <property type="nucleotide sequence ID" value="NZ_CP022203.1"/>
</dbReference>
<protein>
    <submittedName>
        <fullName evidence="1">Uncharacterized protein</fullName>
    </submittedName>
</protein>
<keyword evidence="2" id="KW-1185">Reference proteome</keyword>
<sequence length="69" mass="7475">MTQFESNTGERFAEFVLPDGCVLCGGEVTVRASQAGAHSYCPHCHWLSKPSMRVRDNGVELSFATTALA</sequence>
<accession>A0A250JP25</accession>
<gene>
    <name evidence="1" type="ORF">MYMAC_000822</name>
</gene>
<dbReference type="AlphaFoldDB" id="A0A250JP25"/>
<organism evidence="1 2">
    <name type="scientific">Corallococcus macrosporus DSM 14697</name>
    <dbReference type="NCBI Taxonomy" id="1189310"/>
    <lineage>
        <taxon>Bacteria</taxon>
        <taxon>Pseudomonadati</taxon>
        <taxon>Myxococcota</taxon>
        <taxon>Myxococcia</taxon>
        <taxon>Myxococcales</taxon>
        <taxon>Cystobacterineae</taxon>
        <taxon>Myxococcaceae</taxon>
        <taxon>Corallococcus</taxon>
    </lineage>
</organism>
<proteinExistence type="predicted"/>
<evidence type="ECO:0000313" key="2">
    <source>
        <dbReference type="Proteomes" id="UP000217343"/>
    </source>
</evidence>
<name>A0A250JP25_9BACT</name>
<dbReference type="KEGG" id="mmas:MYMAC_000822"/>
<dbReference type="Proteomes" id="UP000217343">
    <property type="component" value="Chromosome"/>
</dbReference>
<dbReference type="OrthoDB" id="5521246at2"/>
<dbReference type="EMBL" id="CP022203">
    <property type="protein sequence ID" value="ATB45237.1"/>
    <property type="molecule type" value="Genomic_DNA"/>
</dbReference>
<evidence type="ECO:0000313" key="1">
    <source>
        <dbReference type="EMBL" id="ATB45237.1"/>
    </source>
</evidence>
<reference evidence="1 2" key="1">
    <citation type="submission" date="2017-06" db="EMBL/GenBank/DDBJ databases">
        <title>Sequencing and comparative analysis of myxobacterial genomes.</title>
        <authorList>
            <person name="Rupp O."/>
            <person name="Goesmann A."/>
            <person name="Sogaard-Andersen L."/>
        </authorList>
    </citation>
    <scope>NUCLEOTIDE SEQUENCE [LARGE SCALE GENOMIC DNA]</scope>
    <source>
        <strain evidence="1 2">DSM 14697</strain>
    </source>
</reference>